<evidence type="ECO:0000256" key="3">
    <source>
        <dbReference type="PROSITE-ProRule" id="PRU00023"/>
    </source>
</evidence>
<feature type="signal peptide" evidence="4">
    <location>
        <begin position="1"/>
        <end position="24"/>
    </location>
</feature>
<feature type="repeat" description="ANK" evidence="3">
    <location>
        <begin position="466"/>
        <end position="498"/>
    </location>
</feature>
<dbReference type="GO" id="GO:0006508">
    <property type="term" value="P:proteolysis"/>
    <property type="evidence" value="ECO:0007669"/>
    <property type="project" value="InterPro"/>
</dbReference>
<evidence type="ECO:0000256" key="1">
    <source>
        <dbReference type="ARBA" id="ARBA00022737"/>
    </source>
</evidence>
<gene>
    <name evidence="6" type="ORF">HY912_11005</name>
</gene>
<dbReference type="Proteomes" id="UP000807825">
    <property type="component" value="Unassembled WGS sequence"/>
</dbReference>
<organism evidence="6 7">
    <name type="scientific">Desulfomonile tiedjei</name>
    <dbReference type="NCBI Taxonomy" id="2358"/>
    <lineage>
        <taxon>Bacteria</taxon>
        <taxon>Pseudomonadati</taxon>
        <taxon>Thermodesulfobacteriota</taxon>
        <taxon>Desulfomonilia</taxon>
        <taxon>Desulfomonilales</taxon>
        <taxon>Desulfomonilaceae</taxon>
        <taxon>Desulfomonile</taxon>
    </lineage>
</organism>
<keyword evidence="2 3" id="KW-0040">ANK repeat</keyword>
<dbReference type="Gene3D" id="1.25.40.20">
    <property type="entry name" value="Ankyrin repeat-containing domain"/>
    <property type="match status" value="5"/>
</dbReference>
<dbReference type="InterPro" id="IPR011600">
    <property type="entry name" value="Pept_C14_caspase"/>
</dbReference>
<dbReference type="SMART" id="SM00248">
    <property type="entry name" value="ANK"/>
    <property type="match status" value="11"/>
</dbReference>
<protein>
    <submittedName>
        <fullName evidence="6">Ankyrin repeat domain-containing protein</fullName>
    </submittedName>
</protein>
<feature type="repeat" description="ANK" evidence="3">
    <location>
        <begin position="400"/>
        <end position="432"/>
    </location>
</feature>
<feature type="repeat" description="ANK" evidence="3">
    <location>
        <begin position="665"/>
        <end position="697"/>
    </location>
</feature>
<keyword evidence="4" id="KW-0732">Signal</keyword>
<dbReference type="Pfam" id="PF00023">
    <property type="entry name" value="Ank"/>
    <property type="match status" value="1"/>
</dbReference>
<dbReference type="GO" id="GO:0004197">
    <property type="term" value="F:cysteine-type endopeptidase activity"/>
    <property type="evidence" value="ECO:0007669"/>
    <property type="project" value="InterPro"/>
</dbReference>
<dbReference type="PANTHER" id="PTHR24173:SF74">
    <property type="entry name" value="ANKYRIN REPEAT DOMAIN-CONTAINING PROTEIN 16"/>
    <property type="match status" value="1"/>
</dbReference>
<reference evidence="6" key="1">
    <citation type="submission" date="2020-07" db="EMBL/GenBank/DDBJ databases">
        <title>Huge and variable diversity of episymbiotic CPR bacteria and DPANN archaea in groundwater ecosystems.</title>
        <authorList>
            <person name="He C.Y."/>
            <person name="Keren R."/>
            <person name="Whittaker M."/>
            <person name="Farag I.F."/>
            <person name="Doudna J."/>
            <person name="Cate J.H.D."/>
            <person name="Banfield J.F."/>
        </authorList>
    </citation>
    <scope>NUCLEOTIDE SEQUENCE</scope>
    <source>
        <strain evidence="6">NC_groundwater_1664_Pr3_B-0.1um_52_9</strain>
    </source>
</reference>
<sequence>MLNRAIAGCLIALSLLLSTHPVLSADPGKTQPPAARSNPVVNSQLKSGDLYALVVGVSKYKDSKVPKLELSDKDAREFGDFLKTQNQIFKTANVTYLLNEKATKSEVEKYLYYTLPKAGKDDTVILFFSGHGAFDPIRPNDFLFLPFDAETEYLGTTSVKMSGLEFLKAVNAERVLIIADACYAGGFSQMKPKALSPSLELFLQEARSSSGRAIITSARNGELSWESPDFKNSVFTHNFLEGLKGKADRDRDGVVTLNEAYEYAYAHTKNETSGKQHPQFEGKVVGAFPLSFVGSRVPPSELKKKLFRSVEAGNSNSVEQLIAQIAEVDARNERNDTPLIIAGRHGQGEVVKLLLARGAEVDAMNLAASTALSYASEAGHEHVVVLLLGAGADADHKNENGFTPLALASAQGNLKIAELLLEEGANVKARTDSGDTPLSLAAAGGHSDTVKLLLERGSDATTADLDSATALVKAARRGHPEIVKILLATAAGIKMANGGIPERQLILAVLRGDTQRVNGLLSQTVDVDAQTESKDTALMFAAGLGHSEAVRALISKGTKINLRGNNDMTALLRAAENGHADVVKILLDAAADPSARDVNGDSALALAAKRGRLGSVKTLCAKDAKVDVHNKDGDAPLILAAGSGHADVVKFLVSAGSPVDAKSKDGNTPLIAASEGGHAEIVKFLVSKEADINAKNNRQKTALIRAAQNGHRSVVKILMAAGADMSAEDWEGKNALTLASETGRQEIIDLLKTR</sequence>
<dbReference type="Gene3D" id="3.40.50.1460">
    <property type="match status" value="1"/>
</dbReference>
<feature type="repeat" description="ANK" evidence="3">
    <location>
        <begin position="632"/>
        <end position="664"/>
    </location>
</feature>
<dbReference type="PANTHER" id="PTHR24173">
    <property type="entry name" value="ANKYRIN REPEAT CONTAINING"/>
    <property type="match status" value="1"/>
</dbReference>
<dbReference type="PROSITE" id="PS50088">
    <property type="entry name" value="ANK_REPEAT"/>
    <property type="match status" value="11"/>
</dbReference>
<dbReference type="Pfam" id="PF12796">
    <property type="entry name" value="Ank_2"/>
    <property type="match status" value="4"/>
</dbReference>
<dbReference type="InterPro" id="IPR029030">
    <property type="entry name" value="Caspase-like_dom_sf"/>
</dbReference>
<feature type="repeat" description="ANK" evidence="3">
    <location>
        <begin position="433"/>
        <end position="465"/>
    </location>
</feature>
<evidence type="ECO:0000313" key="7">
    <source>
        <dbReference type="Proteomes" id="UP000807825"/>
    </source>
</evidence>
<evidence type="ECO:0000256" key="4">
    <source>
        <dbReference type="SAM" id="SignalP"/>
    </source>
</evidence>
<evidence type="ECO:0000259" key="5">
    <source>
        <dbReference type="Pfam" id="PF00656"/>
    </source>
</evidence>
<feature type="domain" description="Peptidase C14 caspase" evidence="5">
    <location>
        <begin position="51"/>
        <end position="282"/>
    </location>
</feature>
<name>A0A9D6V6L1_9BACT</name>
<dbReference type="AlphaFoldDB" id="A0A9D6V6L1"/>
<feature type="repeat" description="ANK" evidence="3">
    <location>
        <begin position="698"/>
        <end position="730"/>
    </location>
</feature>
<feature type="repeat" description="ANK" evidence="3">
    <location>
        <begin position="566"/>
        <end position="598"/>
    </location>
</feature>
<dbReference type="PRINTS" id="PR01415">
    <property type="entry name" value="ANKYRIN"/>
</dbReference>
<dbReference type="EMBL" id="JACRDE010000297">
    <property type="protein sequence ID" value="MBI5250012.1"/>
    <property type="molecule type" value="Genomic_DNA"/>
</dbReference>
<accession>A0A9D6V6L1</accession>
<dbReference type="InterPro" id="IPR002110">
    <property type="entry name" value="Ankyrin_rpt"/>
</dbReference>
<dbReference type="Pfam" id="PF00656">
    <property type="entry name" value="Peptidase_C14"/>
    <property type="match status" value="1"/>
</dbReference>
<comment type="caution">
    <text evidence="6">The sequence shown here is derived from an EMBL/GenBank/DDBJ whole genome shotgun (WGS) entry which is preliminary data.</text>
</comment>
<proteinExistence type="predicted"/>
<feature type="repeat" description="ANK" evidence="3">
    <location>
        <begin position="367"/>
        <end position="399"/>
    </location>
</feature>
<dbReference type="SUPFAM" id="SSF48403">
    <property type="entry name" value="Ankyrin repeat"/>
    <property type="match status" value="2"/>
</dbReference>
<feature type="chain" id="PRO_5038537947" evidence="4">
    <location>
        <begin position="25"/>
        <end position="754"/>
    </location>
</feature>
<evidence type="ECO:0000256" key="2">
    <source>
        <dbReference type="ARBA" id="ARBA00023043"/>
    </source>
</evidence>
<evidence type="ECO:0000313" key="6">
    <source>
        <dbReference type="EMBL" id="MBI5250012.1"/>
    </source>
</evidence>
<dbReference type="PROSITE" id="PS50297">
    <property type="entry name" value="ANK_REP_REGION"/>
    <property type="match status" value="10"/>
</dbReference>
<keyword evidence="1" id="KW-0677">Repeat</keyword>
<feature type="repeat" description="ANK" evidence="3">
    <location>
        <begin position="334"/>
        <end position="366"/>
    </location>
</feature>
<dbReference type="SUPFAM" id="SSF52129">
    <property type="entry name" value="Caspase-like"/>
    <property type="match status" value="1"/>
</dbReference>
<feature type="repeat" description="ANK" evidence="3">
    <location>
        <begin position="533"/>
        <end position="565"/>
    </location>
</feature>
<dbReference type="InterPro" id="IPR036770">
    <property type="entry name" value="Ankyrin_rpt-contain_sf"/>
</dbReference>
<feature type="repeat" description="ANK" evidence="3">
    <location>
        <begin position="599"/>
        <end position="631"/>
    </location>
</feature>